<reference evidence="9" key="1">
    <citation type="submission" date="2021-03" db="EMBL/GenBank/DDBJ databases">
        <title>Antimicrobial resistance genes in bacteria isolated from Japanese honey, and their potential for conferring macrolide and lincosamide resistance in the American foulbrood pathogen Paenibacillus larvae.</title>
        <authorList>
            <person name="Okamoto M."/>
            <person name="Kumagai M."/>
            <person name="Kanamori H."/>
            <person name="Takamatsu D."/>
        </authorList>
    </citation>
    <scope>NUCLEOTIDE SEQUENCE</scope>
    <source>
        <strain evidence="9">J2TS6</strain>
    </source>
</reference>
<evidence type="ECO:0000313" key="10">
    <source>
        <dbReference type="Proteomes" id="UP000679779"/>
    </source>
</evidence>
<dbReference type="NCBIfam" id="NF002963">
    <property type="entry name" value="PRK03634.1"/>
    <property type="match status" value="1"/>
</dbReference>
<evidence type="ECO:0000313" key="9">
    <source>
        <dbReference type="EMBL" id="GIO30122.1"/>
    </source>
</evidence>
<comment type="caution">
    <text evidence="9">The sequence shown here is derived from an EMBL/GenBank/DDBJ whole genome shotgun (WGS) entry which is preliminary data.</text>
</comment>
<comment type="function">
    <text evidence="6">Catalyzes the reversible cleavage of L-rhamnulose-1-phosphate to dihydroxyacetone phosphate (DHAP) and L-lactaldehyde.</text>
</comment>
<keyword evidence="3 6" id="KW-0862">Zinc</keyword>
<dbReference type="PANTHER" id="PTHR22789:SF0">
    <property type="entry name" value="3-OXO-TETRONATE 4-PHOSPHATE DECARBOXYLASE-RELATED"/>
    <property type="match status" value="1"/>
</dbReference>
<evidence type="ECO:0000256" key="4">
    <source>
        <dbReference type="ARBA" id="ARBA00023239"/>
    </source>
</evidence>
<comment type="similarity">
    <text evidence="6">Belongs to the aldolase class II family. RhaD subfamily.</text>
</comment>
<evidence type="ECO:0000256" key="7">
    <source>
        <dbReference type="NCBIfam" id="TIGR02624"/>
    </source>
</evidence>
<comment type="subcellular location">
    <subcellularLocation>
        <location evidence="6">Cytoplasm</location>
    </subcellularLocation>
</comment>
<dbReference type="HAMAP" id="MF_00770">
    <property type="entry name" value="RhaD"/>
    <property type="match status" value="1"/>
</dbReference>
<accession>A0A919XCH4</accession>
<dbReference type="EC" id="4.1.2.19" evidence="6 7"/>
<dbReference type="Proteomes" id="UP000679779">
    <property type="component" value="Unassembled WGS sequence"/>
</dbReference>
<dbReference type="InterPro" id="IPR036409">
    <property type="entry name" value="Aldolase_II/adducin_N_sf"/>
</dbReference>
<dbReference type="InterPro" id="IPR001303">
    <property type="entry name" value="Aldolase_II/adducin_N"/>
</dbReference>
<feature type="binding site" evidence="6">
    <location>
        <position position="220"/>
    </location>
    <ligand>
        <name>Zn(2+)</name>
        <dbReference type="ChEBI" id="CHEBI:29105"/>
    </ligand>
</feature>
<organism evidence="9 10">
    <name type="scientific">Paenibacillus albilobatus</name>
    <dbReference type="NCBI Taxonomy" id="2716884"/>
    <lineage>
        <taxon>Bacteria</taxon>
        <taxon>Bacillati</taxon>
        <taxon>Bacillota</taxon>
        <taxon>Bacilli</taxon>
        <taxon>Bacillales</taxon>
        <taxon>Paenibacillaceae</taxon>
        <taxon>Paenibacillus</taxon>
    </lineage>
</organism>
<dbReference type="NCBIfam" id="TIGR02624">
    <property type="entry name" value="rhamnu_1P_ald"/>
    <property type="match status" value="1"/>
</dbReference>
<gene>
    <name evidence="6 9" type="primary">rhaD</name>
    <name evidence="9" type="ORF">J2TS6_12630</name>
</gene>
<feature type="active site" evidence="6">
    <location>
        <position position="126"/>
    </location>
</feature>
<keyword evidence="2 6" id="KW-0479">Metal-binding</keyword>
<proteinExistence type="inferred from homology"/>
<dbReference type="InterPro" id="IPR013447">
    <property type="entry name" value="Rhamnulose-1-P_Aldolase"/>
</dbReference>
<evidence type="ECO:0000256" key="6">
    <source>
        <dbReference type="HAMAP-Rule" id="MF_00770"/>
    </source>
</evidence>
<protein>
    <recommendedName>
        <fullName evidence="6 7">Rhamnulose-1-phosphate aldolase</fullName>
        <ecNumber evidence="6 7">4.1.2.19</ecNumber>
    </recommendedName>
</protein>
<dbReference type="GO" id="GO:0019323">
    <property type="term" value="P:pentose catabolic process"/>
    <property type="evidence" value="ECO:0007669"/>
    <property type="project" value="TreeGrafter"/>
</dbReference>
<evidence type="ECO:0000256" key="3">
    <source>
        <dbReference type="ARBA" id="ARBA00022833"/>
    </source>
</evidence>
<keyword evidence="10" id="KW-1185">Reference proteome</keyword>
<keyword evidence="1 6" id="KW-0963">Cytoplasm</keyword>
<name>A0A919XCH4_9BACL</name>
<comment type="catalytic activity">
    <reaction evidence="6">
        <text>L-rhamnulose 1-phosphate = (S)-lactaldehyde + dihydroxyacetone phosphate</text>
        <dbReference type="Rhea" id="RHEA:19689"/>
        <dbReference type="ChEBI" id="CHEBI:18041"/>
        <dbReference type="ChEBI" id="CHEBI:57642"/>
        <dbReference type="ChEBI" id="CHEBI:58313"/>
        <dbReference type="EC" id="4.1.2.19"/>
    </reaction>
</comment>
<dbReference type="SUPFAM" id="SSF53639">
    <property type="entry name" value="AraD/HMP-PK domain-like"/>
    <property type="match status" value="1"/>
</dbReference>
<feature type="binding site" evidence="6">
    <location>
        <position position="151"/>
    </location>
    <ligand>
        <name>Zn(2+)</name>
        <dbReference type="ChEBI" id="CHEBI:29105"/>
    </ligand>
</feature>
<evidence type="ECO:0000256" key="1">
    <source>
        <dbReference type="ARBA" id="ARBA00022490"/>
    </source>
</evidence>
<keyword evidence="4 6" id="KW-0456">Lyase</keyword>
<dbReference type="EMBL" id="BORQ01000001">
    <property type="protein sequence ID" value="GIO30122.1"/>
    <property type="molecule type" value="Genomic_DNA"/>
</dbReference>
<dbReference type="AlphaFoldDB" id="A0A919XCH4"/>
<sequence>MSTTIITSDRCFSMAGIPAVREMAEIAYQMWTLGWDERNGGNISRILEEEEIAPYVNLRGTGRTIALSFPVPELAGKLFLVTGSGKYFRNMISDPAANLGVIRVTTDGGHVEVLWGFEGNAQPTSELASHFMSHIERLNADPGHRVVMHTHATHVIAMTFVHDLDEKKFTKTLWQMCTECIVVFPEGVGMLPWMVPGGAEIGRKTAGKMRGQRVVVWPHHGIFATGSTIDETFGLIETVEKAARIYMLAAGHGIKQAIADRELSELAEAFGVTPAPGILQA</sequence>
<keyword evidence="5 6" id="KW-0684">Rhamnose metabolism</keyword>
<dbReference type="SMART" id="SM01007">
    <property type="entry name" value="Aldolase_II"/>
    <property type="match status" value="1"/>
</dbReference>
<dbReference type="GO" id="GO:0005829">
    <property type="term" value="C:cytosol"/>
    <property type="evidence" value="ECO:0007669"/>
    <property type="project" value="TreeGrafter"/>
</dbReference>
<dbReference type="Pfam" id="PF00596">
    <property type="entry name" value="Aldolase_II"/>
    <property type="match status" value="1"/>
</dbReference>
<dbReference type="GO" id="GO:0008994">
    <property type="term" value="F:rhamnulose-1-phosphate aldolase activity"/>
    <property type="evidence" value="ECO:0007669"/>
    <property type="project" value="UniProtKB-UniRule"/>
</dbReference>
<feature type="domain" description="Class II aldolase/adducin N-terminal" evidence="8">
    <location>
        <begin position="21"/>
        <end position="247"/>
    </location>
</feature>
<feature type="binding site" evidence="6">
    <location>
        <position position="149"/>
    </location>
    <ligand>
        <name>Zn(2+)</name>
        <dbReference type="ChEBI" id="CHEBI:29105"/>
    </ligand>
</feature>
<dbReference type="PANTHER" id="PTHR22789">
    <property type="entry name" value="FUCULOSE PHOSPHATE ALDOLASE"/>
    <property type="match status" value="1"/>
</dbReference>
<evidence type="ECO:0000256" key="2">
    <source>
        <dbReference type="ARBA" id="ARBA00022723"/>
    </source>
</evidence>
<dbReference type="GO" id="GO:0019301">
    <property type="term" value="P:rhamnose catabolic process"/>
    <property type="evidence" value="ECO:0007669"/>
    <property type="project" value="UniProtKB-UniRule"/>
</dbReference>
<dbReference type="GO" id="GO:0046872">
    <property type="term" value="F:metal ion binding"/>
    <property type="evidence" value="ECO:0007669"/>
    <property type="project" value="UniProtKB-KW"/>
</dbReference>
<dbReference type="InterPro" id="IPR050197">
    <property type="entry name" value="Aldolase_class_II_sugar_metab"/>
</dbReference>
<comment type="pathway">
    <text evidence="6">Carbohydrate degradation; L-rhamnose degradation; glycerone phosphate from L-rhamnose: step 3/3.</text>
</comment>
<comment type="cofactor">
    <cofactor evidence="6">
        <name>Zn(2+)</name>
        <dbReference type="ChEBI" id="CHEBI:29105"/>
    </cofactor>
    <text evidence="6">Binds 1 zinc ion per subunit.</text>
</comment>
<evidence type="ECO:0000256" key="5">
    <source>
        <dbReference type="ARBA" id="ARBA00023308"/>
    </source>
</evidence>
<evidence type="ECO:0000259" key="8">
    <source>
        <dbReference type="SMART" id="SM01007"/>
    </source>
</evidence>
<dbReference type="Gene3D" id="3.40.225.10">
    <property type="entry name" value="Class II aldolase/adducin N-terminal domain"/>
    <property type="match status" value="1"/>
</dbReference>